<comment type="caution">
    <text evidence="2">The sequence shown here is derived from an EMBL/GenBank/DDBJ whole genome shotgun (WGS) entry which is preliminary data.</text>
</comment>
<dbReference type="Gene3D" id="1.25.10.10">
    <property type="entry name" value="Leucine-rich Repeat Variant"/>
    <property type="match status" value="1"/>
</dbReference>
<evidence type="ECO:0000313" key="3">
    <source>
        <dbReference type="Proteomes" id="UP000288805"/>
    </source>
</evidence>
<dbReference type="InterPro" id="IPR011989">
    <property type="entry name" value="ARM-like"/>
</dbReference>
<dbReference type="PANTHER" id="PTHR21567:SF65">
    <property type="entry name" value="ARM REPEAT SUPERFAMILY PROTEIN"/>
    <property type="match status" value="1"/>
</dbReference>
<proteinExistence type="predicted"/>
<dbReference type="PANTHER" id="PTHR21567">
    <property type="entry name" value="CLASP"/>
    <property type="match status" value="1"/>
</dbReference>
<reference evidence="2 3" key="1">
    <citation type="journal article" date="2018" name="PLoS Genet.">
        <title>Population sequencing reveals clonal diversity and ancestral inbreeding in the grapevine cultivar Chardonnay.</title>
        <authorList>
            <person name="Roach M.J."/>
            <person name="Johnson D.L."/>
            <person name="Bohlmann J."/>
            <person name="van Vuuren H.J."/>
            <person name="Jones S.J."/>
            <person name="Pretorius I.S."/>
            <person name="Schmidt S.A."/>
            <person name="Borneman A.R."/>
        </authorList>
    </citation>
    <scope>NUCLEOTIDE SEQUENCE [LARGE SCALE GENOMIC DNA]</scope>
    <source>
        <strain evidence="3">cv. Chardonnay</strain>
        <tissue evidence="2">Leaf</tissue>
    </source>
</reference>
<sequence length="210" mass="23292">MALRSLDNALPTTPERPKKQAKVAVSIQKQSDFGVNDENKAPLPPTADATIDYISSENLKAMPDPETQITGLTERLDSKDWAKVCESMNDARRFALYHSTLMAPILEKVLLVLVKAMKNPRSALSKTSIMASTDIFNTFGDELLQPPPRPDNTYPGRDEPGMGFNFNSITGMGMPHPAPSRVWDGNGIGVTRPKPARCHSYLQYRNHINR</sequence>
<dbReference type="AlphaFoldDB" id="A0A438FYN6"/>
<dbReference type="EMBL" id="QGNW01000693">
    <property type="protein sequence ID" value="RVW65080.1"/>
    <property type="molecule type" value="Genomic_DNA"/>
</dbReference>
<protein>
    <submittedName>
        <fullName evidence="2">Uncharacterized protein</fullName>
    </submittedName>
</protein>
<evidence type="ECO:0000313" key="2">
    <source>
        <dbReference type="EMBL" id="RVW65080.1"/>
    </source>
</evidence>
<name>A0A438FYN6_VITVI</name>
<evidence type="ECO:0000256" key="1">
    <source>
        <dbReference type="SAM" id="MobiDB-lite"/>
    </source>
</evidence>
<gene>
    <name evidence="2" type="ORF">CK203_034922</name>
</gene>
<dbReference type="OrthoDB" id="63891at2759"/>
<dbReference type="Proteomes" id="UP000288805">
    <property type="component" value="Unassembled WGS sequence"/>
</dbReference>
<feature type="region of interest" description="Disordered" evidence="1">
    <location>
        <begin position="1"/>
        <end position="27"/>
    </location>
</feature>
<organism evidence="2 3">
    <name type="scientific">Vitis vinifera</name>
    <name type="common">Grape</name>
    <dbReference type="NCBI Taxonomy" id="29760"/>
    <lineage>
        <taxon>Eukaryota</taxon>
        <taxon>Viridiplantae</taxon>
        <taxon>Streptophyta</taxon>
        <taxon>Embryophyta</taxon>
        <taxon>Tracheophyta</taxon>
        <taxon>Spermatophyta</taxon>
        <taxon>Magnoliopsida</taxon>
        <taxon>eudicotyledons</taxon>
        <taxon>Gunneridae</taxon>
        <taxon>Pentapetalae</taxon>
        <taxon>rosids</taxon>
        <taxon>Vitales</taxon>
        <taxon>Vitaceae</taxon>
        <taxon>Viteae</taxon>
        <taxon>Vitis</taxon>
    </lineage>
</organism>
<accession>A0A438FYN6</accession>